<evidence type="ECO:0000256" key="2">
    <source>
        <dbReference type="ARBA" id="ARBA00023002"/>
    </source>
</evidence>
<accession>A0A5B8J168</accession>
<dbReference type="PANTHER" id="PTHR42789">
    <property type="entry name" value="D-ISOMER SPECIFIC 2-HYDROXYACID DEHYDROGENASE FAMILY PROTEIN (AFU_ORTHOLOGUE AFUA_6G10090)"/>
    <property type="match status" value="1"/>
</dbReference>
<dbReference type="Pfam" id="PF00389">
    <property type="entry name" value="2-Hacid_dh"/>
    <property type="match status" value="1"/>
</dbReference>
<dbReference type="InterPro" id="IPR050857">
    <property type="entry name" value="D-2-hydroxyacid_DH"/>
</dbReference>
<dbReference type="Proteomes" id="UP000318483">
    <property type="component" value="Plasmid unnamed1"/>
</dbReference>
<sequence>MPHVLVVGSIHPSGRALLADAPDVTAEFVDGTTEDSYASLISHADALLIRTQPLGAATVAQAEKLRIVSRHGVGYDAVDVDALTKHGIALAVCGDVNSTSVAEHAVMLMLAAAKRAVRADHAVRHGGWGWRDRIEARDLRGQNLLLIGYGRIGRHTARLCAAFGMTIRAFDPVLEASGWPDGEITPAGNLVEGLGWADIVSLSVPSAGKPIIGARELSAMKPGSILINTSRGGVVDEAALVDALHSGQLGAAGLDVFAQEPLPIDHPLTRLDQVVLSPHIAGVTAEASERMAVGAATNILDFFAGRIDPALVVNKEALNGHIET</sequence>
<feature type="domain" description="D-isomer specific 2-hydroxyacid dehydrogenase NAD-binding" evidence="6">
    <location>
        <begin position="106"/>
        <end position="281"/>
    </location>
</feature>
<keyword evidence="7" id="KW-0614">Plasmid</keyword>
<evidence type="ECO:0000256" key="3">
    <source>
        <dbReference type="ARBA" id="ARBA00023027"/>
    </source>
</evidence>
<evidence type="ECO:0000256" key="4">
    <source>
        <dbReference type="RuleBase" id="RU003719"/>
    </source>
</evidence>
<dbReference type="SUPFAM" id="SSF52283">
    <property type="entry name" value="Formate/glycerate dehydrogenase catalytic domain-like"/>
    <property type="match status" value="1"/>
</dbReference>
<dbReference type="InterPro" id="IPR036291">
    <property type="entry name" value="NAD(P)-bd_dom_sf"/>
</dbReference>
<evidence type="ECO:0000256" key="1">
    <source>
        <dbReference type="ARBA" id="ARBA00005854"/>
    </source>
</evidence>
<proteinExistence type="inferred from homology"/>
<comment type="similarity">
    <text evidence="1 4">Belongs to the D-isomer specific 2-hydroxyacid dehydrogenase family.</text>
</comment>
<evidence type="ECO:0000259" key="6">
    <source>
        <dbReference type="Pfam" id="PF02826"/>
    </source>
</evidence>
<dbReference type="EMBL" id="CP042262">
    <property type="protein sequence ID" value="QDY70618.1"/>
    <property type="molecule type" value="Genomic_DNA"/>
</dbReference>
<keyword evidence="8" id="KW-1185">Reference proteome</keyword>
<evidence type="ECO:0000259" key="5">
    <source>
        <dbReference type="Pfam" id="PF00389"/>
    </source>
</evidence>
<gene>
    <name evidence="7" type="ORF">FPZ52_13100</name>
</gene>
<dbReference type="Pfam" id="PF02826">
    <property type="entry name" value="2-Hacid_dh_C"/>
    <property type="match status" value="1"/>
</dbReference>
<evidence type="ECO:0000313" key="7">
    <source>
        <dbReference type="EMBL" id="QDY70618.1"/>
    </source>
</evidence>
<dbReference type="InterPro" id="IPR029753">
    <property type="entry name" value="D-isomer_DH_CS"/>
</dbReference>
<dbReference type="InterPro" id="IPR006139">
    <property type="entry name" value="D-isomer_2_OHA_DH_cat_dom"/>
</dbReference>
<protein>
    <submittedName>
        <fullName evidence="7">Hydroxyacid dehydrogenase</fullName>
    </submittedName>
</protein>
<dbReference type="Gene3D" id="3.40.50.720">
    <property type="entry name" value="NAD(P)-binding Rossmann-like Domain"/>
    <property type="match status" value="2"/>
</dbReference>
<dbReference type="OrthoDB" id="9793626at2"/>
<keyword evidence="2 4" id="KW-0560">Oxidoreductase</keyword>
<dbReference type="SUPFAM" id="SSF51735">
    <property type="entry name" value="NAD(P)-binding Rossmann-fold domains"/>
    <property type="match status" value="1"/>
</dbReference>
<reference evidence="7 8" key="1">
    <citation type="submission" date="2019-07" db="EMBL/GenBank/DDBJ databases">
        <title>Litoreibacter alkalisoli sp. nov., isolated from saline-alkaline soil.</title>
        <authorList>
            <person name="Wang S."/>
            <person name="Xu L."/>
            <person name="Xing Y.-T."/>
            <person name="Sun J.-Q."/>
        </authorList>
    </citation>
    <scope>NUCLEOTIDE SEQUENCE [LARGE SCALE GENOMIC DNA]</scope>
    <source>
        <strain evidence="7 8">LN3S51</strain>
        <plasmid evidence="7 8">unnamed1</plasmid>
    </source>
</reference>
<dbReference type="PANTHER" id="PTHR42789:SF1">
    <property type="entry name" value="D-ISOMER SPECIFIC 2-HYDROXYACID DEHYDROGENASE FAMILY PROTEIN (AFU_ORTHOLOGUE AFUA_6G10090)"/>
    <property type="match status" value="1"/>
</dbReference>
<feature type="domain" description="D-isomer specific 2-hydroxyacid dehydrogenase catalytic" evidence="5">
    <location>
        <begin position="4"/>
        <end position="312"/>
    </location>
</feature>
<evidence type="ECO:0000313" key="8">
    <source>
        <dbReference type="Proteomes" id="UP000318483"/>
    </source>
</evidence>
<dbReference type="CDD" id="cd12173">
    <property type="entry name" value="PGDH_4"/>
    <property type="match status" value="1"/>
</dbReference>
<dbReference type="KEGG" id="lit:FPZ52_13100"/>
<organism evidence="7 8">
    <name type="scientific">Qingshengfaniella alkalisoli</name>
    <dbReference type="NCBI Taxonomy" id="2599296"/>
    <lineage>
        <taxon>Bacteria</taxon>
        <taxon>Pseudomonadati</taxon>
        <taxon>Pseudomonadota</taxon>
        <taxon>Alphaproteobacteria</taxon>
        <taxon>Rhodobacterales</taxon>
        <taxon>Paracoccaceae</taxon>
        <taxon>Qingshengfaniella</taxon>
    </lineage>
</organism>
<dbReference type="GO" id="GO:0051287">
    <property type="term" value="F:NAD binding"/>
    <property type="evidence" value="ECO:0007669"/>
    <property type="project" value="InterPro"/>
</dbReference>
<dbReference type="AlphaFoldDB" id="A0A5B8J168"/>
<dbReference type="PROSITE" id="PS00671">
    <property type="entry name" value="D_2_HYDROXYACID_DH_3"/>
    <property type="match status" value="1"/>
</dbReference>
<dbReference type="RefSeq" id="WP_146366034.1">
    <property type="nucleotide sequence ID" value="NZ_CP042262.1"/>
</dbReference>
<name>A0A5B8J168_9RHOB</name>
<keyword evidence="3" id="KW-0520">NAD</keyword>
<geneLocation type="plasmid" evidence="7 8">
    <name>unnamed1</name>
</geneLocation>
<dbReference type="GO" id="GO:0016616">
    <property type="term" value="F:oxidoreductase activity, acting on the CH-OH group of donors, NAD or NADP as acceptor"/>
    <property type="evidence" value="ECO:0007669"/>
    <property type="project" value="InterPro"/>
</dbReference>
<dbReference type="InterPro" id="IPR006140">
    <property type="entry name" value="D-isomer_DH_NAD-bd"/>
</dbReference>